<evidence type="ECO:0000256" key="4">
    <source>
        <dbReference type="ARBA" id="ARBA00023136"/>
    </source>
</evidence>
<protein>
    <recommendedName>
        <fullName evidence="6">Translocation and assembly module TamB C-terminal domain-containing protein</fullName>
    </recommendedName>
</protein>
<dbReference type="HOGENOM" id="CLU_002338_2_0_6"/>
<comment type="subcellular location">
    <subcellularLocation>
        <location evidence="1">Membrane</location>
        <topology evidence="1">Single-pass membrane protein</topology>
    </subcellularLocation>
</comment>
<organism evidence="7 8">
    <name type="scientific">Acinetobacter rudis CIP 110305</name>
    <dbReference type="NCBI Taxonomy" id="421052"/>
    <lineage>
        <taxon>Bacteria</taxon>
        <taxon>Pseudomonadati</taxon>
        <taxon>Pseudomonadota</taxon>
        <taxon>Gammaproteobacteria</taxon>
        <taxon>Moraxellales</taxon>
        <taxon>Moraxellaceae</taxon>
        <taxon>Acinetobacter</taxon>
    </lineage>
</organism>
<evidence type="ECO:0000256" key="2">
    <source>
        <dbReference type="ARBA" id="ARBA00022692"/>
    </source>
</evidence>
<proteinExistence type="predicted"/>
<dbReference type="InterPro" id="IPR007452">
    <property type="entry name" value="TamB_C"/>
</dbReference>
<dbReference type="STRING" id="632955.GCA_000829675_03585"/>
<dbReference type="EMBL" id="ATGI01000022">
    <property type="protein sequence ID" value="EPF73866.1"/>
    <property type="molecule type" value="Genomic_DNA"/>
</dbReference>
<dbReference type="GO" id="GO:0005886">
    <property type="term" value="C:plasma membrane"/>
    <property type="evidence" value="ECO:0007669"/>
    <property type="project" value="InterPro"/>
</dbReference>
<dbReference type="Pfam" id="PF04357">
    <property type="entry name" value="TamB"/>
    <property type="match status" value="1"/>
</dbReference>
<dbReference type="PANTHER" id="PTHR36985:SF1">
    <property type="entry name" value="TRANSLOCATION AND ASSEMBLY MODULE SUBUNIT TAMB"/>
    <property type="match status" value="1"/>
</dbReference>
<reference evidence="7 8" key="1">
    <citation type="submission" date="2013-06" db="EMBL/GenBank/DDBJ databases">
        <title>The Genome Sequence of Acinetobacter rudis CIP 110305.</title>
        <authorList>
            <consortium name="The Broad Institute Genome Sequencing Platform"/>
            <consortium name="The Broad Institute Genome Sequencing Center for Infectious Disease"/>
            <person name="Cerqueira G."/>
            <person name="Feldgarden M."/>
            <person name="Courvalin P."/>
            <person name="Perichon B."/>
            <person name="Grillot-Courvalin C."/>
            <person name="Clermont D."/>
            <person name="Rocha E."/>
            <person name="Yoon E.-J."/>
            <person name="Nemec A."/>
            <person name="Young S.K."/>
            <person name="Zeng Q."/>
            <person name="Gargeya S."/>
            <person name="Fitzgerald M."/>
            <person name="Abouelleil A."/>
            <person name="Alvarado L."/>
            <person name="Berlin A.M."/>
            <person name="Chapman S.B."/>
            <person name="Dewar J."/>
            <person name="Goldberg J."/>
            <person name="Griggs A."/>
            <person name="Gujja S."/>
            <person name="Hansen M."/>
            <person name="Howarth C."/>
            <person name="Imamovic A."/>
            <person name="Larimer J."/>
            <person name="McCowan C."/>
            <person name="Murphy C."/>
            <person name="Pearson M."/>
            <person name="Priest M."/>
            <person name="Roberts A."/>
            <person name="Saif S."/>
            <person name="Shea T."/>
            <person name="Sykes S."/>
            <person name="Wortman J."/>
            <person name="Nusbaum C."/>
            <person name="Birren B."/>
        </authorList>
    </citation>
    <scope>NUCLEOTIDE SEQUENCE [LARGE SCALE GENOMIC DNA]</scope>
    <source>
        <strain evidence="7 8">CIP 110305</strain>
    </source>
</reference>
<evidence type="ECO:0000256" key="5">
    <source>
        <dbReference type="SAM" id="Phobius"/>
    </source>
</evidence>
<name>S3P4W1_9GAMM</name>
<dbReference type="PANTHER" id="PTHR36985">
    <property type="entry name" value="TRANSLOCATION AND ASSEMBLY MODULE SUBUNIT TAMB"/>
    <property type="match status" value="1"/>
</dbReference>
<comment type="caution">
    <text evidence="7">The sequence shown here is derived from an EMBL/GenBank/DDBJ whole genome shotgun (WGS) entry which is preliminary data.</text>
</comment>
<sequence length="1515" mass="164915">MTMADDEQQKDPQIQQPIQKKKRLLLKGLLWGTLLLIVCLFAAIAVMVSTDKGSRFLLDRVLSQQSMIQYKYQSGNIVQGIILNDLVIRLKDLDIKTDRADVALGWRAIFAKEIHLRRANVSNLQVINHAPPSHEPFKFNDIRLPFVLRIDQADLDHLSIQNSGTEVEFNDILAKDVLWSGTKLTFADAQMDMGFLAVKNASGMMDFTQAGKYPIAARALVTIPALESLNIKQISVNVQGSLDRIRAGFATQTPDLLSGWAIAHPMDTDVPLQGQLRLRDYHWPVVPEQKLLSKNGLIKIYGNIKGLNIDVDTDLSGAQIPEGQYTGTLSTDLVEKLNIQQLNGQLMGGSVNLNGVLGWKDFVHWDVRGRLDRISPKDEIIPQVVRDFLPPALDADLSSKGELKDGLHLNANVNFDRYESWALQLNQAEEKPVAQGKTPVAQPLLLNVGWSKINRAMPYIGWLSSDSGQADLRIDTQQQNIQVNTRVATHEKSSLPAGQYTAQLAIKDNNLTVPSFSLDTGKGSLKGKAYVELPTEKRQLKWDALLNAQNFNPQTVAAAAPIHLLNGHIQANGYAQPNAQIIQLEAIDLVGQMANQAKMESVRLTGKSNIGLLFNDAKSGGAFKSFAVKYAGSLNSTQVPVGSGALKINLSGTPEFIRIDQFEHSGIAGQASAKGQVLLKEGISWDINASMMRFKPHYFVSSLRGEVSGQVKSQGQWSDRIKRVSVEQLNLAGMINNKPLRGQGNLAMILNSNQAGLLPQQFEANNLFLSYAGNQLQASGNAQNLRLKIDAPALMELYNGLRGRAYGYINLQAKPRLSATANMVVDNFGFEGLSIKKLSLKGELPTSETVASSIRAEMDTLRSGGREIQHGAITLTGTRKAHMLQIQGWNYYSKLYVQFVGGFNAQNDWLGQVQKGEFDSVRAHLKQTANAPIIFSASKSELFVGQHCWTSKDSQLCFDQPIRASKAKGNISFAVNNLDLKDFAAFMPEGLAMTGNLNGYAKAGWTQGKAPVIDARLITRKGELGLAADDPDDPASTMTYDEASIVAKSIQDKLLLRLDLKAPDIGTGFASVLVNPYSANKTMQGEIAFNEVQLRVLKPFIADVRKMDGTLSFAGKIGGTLTQPLFDGGLRLKNGAISMISIPVNLDNIQLYSSIHQSSANINGAFNSGSGVGKLTGNIDWKDDPRITLNLSGDKLLISQAPLVRAVIDTEMKLDVLPASKRISVNGTVAVPRALISMPESSATVVNVSPDVRIVKQGQDPLAIFKSTKPWDIRADVAVSLGDKVIFQGFDSRIPLIGRLNLSQRGQQVAMRANGAIGVSQRVTIEAYGQKLDLNRAIARFNGPLSNPTLDIETNKVVSGSNVGVRVTGTATSPNIQIFNDAGLSEQEALNALITGRVNEGSSGLNNTEGFKSDVNNTIAAAGISLGLGGTRAFTNQIGRTLGLSGLALDAQGTGDDTQVSVTGYITPDLYIRYGVGVFTPINKLTLRYQMNKRLYLEASESVEKAIDIFYNWKF</sequence>
<dbReference type="GO" id="GO:0009306">
    <property type="term" value="P:protein secretion"/>
    <property type="evidence" value="ECO:0007669"/>
    <property type="project" value="InterPro"/>
</dbReference>
<keyword evidence="8" id="KW-1185">Reference proteome</keyword>
<evidence type="ECO:0000256" key="3">
    <source>
        <dbReference type="ARBA" id="ARBA00022989"/>
    </source>
</evidence>
<dbReference type="PATRIC" id="fig|421052.3.peg.1703"/>
<accession>S3P4W1</accession>
<gene>
    <name evidence="7" type="ORF">F945_01745</name>
</gene>
<evidence type="ECO:0000259" key="6">
    <source>
        <dbReference type="Pfam" id="PF04357"/>
    </source>
</evidence>
<dbReference type="Proteomes" id="UP000014568">
    <property type="component" value="Unassembled WGS sequence"/>
</dbReference>
<feature type="domain" description="Translocation and assembly module TamB C-terminal" evidence="6">
    <location>
        <begin position="1168"/>
        <end position="1515"/>
    </location>
</feature>
<dbReference type="GO" id="GO:0097347">
    <property type="term" value="C:TAM protein secretion complex"/>
    <property type="evidence" value="ECO:0007669"/>
    <property type="project" value="TreeGrafter"/>
</dbReference>
<dbReference type="eggNOG" id="COG2911">
    <property type="taxonomic scope" value="Bacteria"/>
</dbReference>
<evidence type="ECO:0000313" key="7">
    <source>
        <dbReference type="EMBL" id="EPF73866.1"/>
    </source>
</evidence>
<evidence type="ECO:0000313" key="8">
    <source>
        <dbReference type="Proteomes" id="UP000014568"/>
    </source>
</evidence>
<keyword evidence="4 5" id="KW-0472">Membrane</keyword>
<evidence type="ECO:0000256" key="1">
    <source>
        <dbReference type="ARBA" id="ARBA00004167"/>
    </source>
</evidence>
<feature type="transmembrane region" description="Helical" evidence="5">
    <location>
        <begin position="29"/>
        <end position="48"/>
    </location>
</feature>
<keyword evidence="2 5" id="KW-0812">Transmembrane</keyword>
<keyword evidence="3 5" id="KW-1133">Transmembrane helix</keyword>